<comment type="caution">
    <text evidence="6">The sequence shown here is derived from an EMBL/GenBank/DDBJ whole genome shotgun (WGS) entry which is preliminary data.</text>
</comment>
<evidence type="ECO:0000313" key="7">
    <source>
        <dbReference type="Proteomes" id="UP000298416"/>
    </source>
</evidence>
<dbReference type="PANTHER" id="PTHR43900">
    <property type="entry name" value="GLUTATHIONE S-TRANSFERASE RHO"/>
    <property type="match status" value="1"/>
</dbReference>
<dbReference type="PANTHER" id="PTHR43900:SF47">
    <property type="entry name" value="GLUTATHIONE S-TRANSFERASE F6-RELATED"/>
    <property type="match status" value="1"/>
</dbReference>
<dbReference type="Proteomes" id="UP000298416">
    <property type="component" value="Unassembled WGS sequence"/>
</dbReference>
<comment type="catalytic activity">
    <reaction evidence="4">
        <text>RX + glutathione = an S-substituted glutathione + a halide anion + H(+)</text>
        <dbReference type="Rhea" id="RHEA:16437"/>
        <dbReference type="ChEBI" id="CHEBI:15378"/>
        <dbReference type="ChEBI" id="CHEBI:16042"/>
        <dbReference type="ChEBI" id="CHEBI:17792"/>
        <dbReference type="ChEBI" id="CHEBI:57925"/>
        <dbReference type="ChEBI" id="CHEBI:90779"/>
        <dbReference type="EC" id="2.5.1.18"/>
    </reaction>
</comment>
<dbReference type="GO" id="GO:0004364">
    <property type="term" value="F:glutathione transferase activity"/>
    <property type="evidence" value="ECO:0007669"/>
    <property type="project" value="UniProtKB-EC"/>
</dbReference>
<dbReference type="InterPro" id="IPR004046">
    <property type="entry name" value="GST_C"/>
</dbReference>
<dbReference type="InterPro" id="IPR036282">
    <property type="entry name" value="Glutathione-S-Trfase_C_sf"/>
</dbReference>
<reference evidence="6" key="1">
    <citation type="submission" date="2018-01" db="EMBL/GenBank/DDBJ databases">
        <authorList>
            <person name="Mao J.F."/>
        </authorList>
    </citation>
    <scope>NUCLEOTIDE SEQUENCE</scope>
    <source>
        <strain evidence="6">Huo1</strain>
        <tissue evidence="6">Leaf</tissue>
    </source>
</reference>
<dbReference type="GO" id="GO:0009407">
    <property type="term" value="P:toxin catabolic process"/>
    <property type="evidence" value="ECO:0007669"/>
    <property type="project" value="UniProtKB-ARBA"/>
</dbReference>
<evidence type="ECO:0000256" key="1">
    <source>
        <dbReference type="ARBA" id="ARBA00010128"/>
    </source>
</evidence>
<evidence type="ECO:0000256" key="4">
    <source>
        <dbReference type="ARBA" id="ARBA00047960"/>
    </source>
</evidence>
<dbReference type="Gene3D" id="1.20.1050.10">
    <property type="match status" value="1"/>
</dbReference>
<dbReference type="GO" id="GO:0005737">
    <property type="term" value="C:cytoplasm"/>
    <property type="evidence" value="ECO:0007669"/>
    <property type="project" value="TreeGrafter"/>
</dbReference>
<proteinExistence type="inferred from homology"/>
<protein>
    <recommendedName>
        <fullName evidence="2">glutathione transferase</fullName>
        <ecNumber evidence="2">2.5.1.18</ecNumber>
    </recommendedName>
</protein>
<dbReference type="AlphaFoldDB" id="A0A8X8YLL7"/>
<dbReference type="EMBL" id="PNBA02000001">
    <property type="protein sequence ID" value="KAG6435158.1"/>
    <property type="molecule type" value="Genomic_DNA"/>
</dbReference>
<dbReference type="FunFam" id="1.20.1050.10:FF:000004">
    <property type="entry name" value="Glutathione S-transferase F2"/>
    <property type="match status" value="1"/>
</dbReference>
<dbReference type="PROSITE" id="PS50405">
    <property type="entry name" value="GST_CTER"/>
    <property type="match status" value="1"/>
</dbReference>
<dbReference type="Pfam" id="PF00043">
    <property type="entry name" value="GST_C"/>
    <property type="match status" value="1"/>
</dbReference>
<dbReference type="SUPFAM" id="SSF47616">
    <property type="entry name" value="GST C-terminal domain-like"/>
    <property type="match status" value="1"/>
</dbReference>
<name>A0A8X8YLL7_SALSN</name>
<evidence type="ECO:0000256" key="2">
    <source>
        <dbReference type="ARBA" id="ARBA00012452"/>
    </source>
</evidence>
<dbReference type="EC" id="2.5.1.18" evidence="2"/>
<evidence type="ECO:0000259" key="5">
    <source>
        <dbReference type="PROSITE" id="PS50405"/>
    </source>
</evidence>
<dbReference type="CDD" id="cd03187">
    <property type="entry name" value="GST_C_Phi"/>
    <property type="match status" value="1"/>
</dbReference>
<dbReference type="InterPro" id="IPR034347">
    <property type="entry name" value="GST_Phi_C"/>
</dbReference>
<organism evidence="6">
    <name type="scientific">Salvia splendens</name>
    <name type="common">Scarlet sage</name>
    <dbReference type="NCBI Taxonomy" id="180675"/>
    <lineage>
        <taxon>Eukaryota</taxon>
        <taxon>Viridiplantae</taxon>
        <taxon>Streptophyta</taxon>
        <taxon>Embryophyta</taxon>
        <taxon>Tracheophyta</taxon>
        <taxon>Spermatophyta</taxon>
        <taxon>Magnoliopsida</taxon>
        <taxon>eudicotyledons</taxon>
        <taxon>Gunneridae</taxon>
        <taxon>Pentapetalae</taxon>
        <taxon>asterids</taxon>
        <taxon>lamiids</taxon>
        <taxon>Lamiales</taxon>
        <taxon>Lamiaceae</taxon>
        <taxon>Nepetoideae</taxon>
        <taxon>Mentheae</taxon>
        <taxon>Salviinae</taxon>
        <taxon>Salvia</taxon>
        <taxon>Salvia subgen. Calosphace</taxon>
        <taxon>core Calosphace</taxon>
    </lineage>
</organism>
<accession>A0A8X8YLL7</accession>
<dbReference type="GO" id="GO:0043295">
    <property type="term" value="F:glutathione binding"/>
    <property type="evidence" value="ECO:0007669"/>
    <property type="project" value="TreeGrafter"/>
</dbReference>
<evidence type="ECO:0000313" key="6">
    <source>
        <dbReference type="EMBL" id="KAG6435158.1"/>
    </source>
</evidence>
<gene>
    <name evidence="6" type="ORF">SASPL_100027</name>
</gene>
<sequence>MAIIGLWLEVESQKFDAAVQKLSYEILVKPMKRMAVDEGVIEQGQAELAAVLDVYETRLANSKYLGGEDFSLADLHHIPIIANLLNTKVKAVFESRPCVAPWAATLLARPSWKKATGA</sequence>
<dbReference type="GO" id="GO:0006749">
    <property type="term" value="P:glutathione metabolic process"/>
    <property type="evidence" value="ECO:0007669"/>
    <property type="project" value="TreeGrafter"/>
</dbReference>
<feature type="domain" description="GST C-terminal" evidence="5">
    <location>
        <begin position="1"/>
        <end position="118"/>
    </location>
</feature>
<keyword evidence="7" id="KW-1185">Reference proteome</keyword>
<evidence type="ECO:0000256" key="3">
    <source>
        <dbReference type="ARBA" id="ARBA00022679"/>
    </source>
</evidence>
<dbReference type="InterPro" id="IPR010987">
    <property type="entry name" value="Glutathione-S-Trfase_C-like"/>
</dbReference>
<comment type="similarity">
    <text evidence="1">Belongs to the GST superfamily. Phi family.</text>
</comment>
<keyword evidence="3" id="KW-0808">Transferase</keyword>
<reference evidence="6" key="2">
    <citation type="submission" date="2020-08" db="EMBL/GenBank/DDBJ databases">
        <title>Plant Genome Project.</title>
        <authorList>
            <person name="Zhang R.-G."/>
        </authorList>
    </citation>
    <scope>NUCLEOTIDE SEQUENCE</scope>
    <source>
        <strain evidence="6">Huo1</strain>
        <tissue evidence="6">Leaf</tissue>
    </source>
</reference>